<evidence type="ECO:0000313" key="1">
    <source>
        <dbReference type="EMBL" id="MCP2727268.1"/>
    </source>
</evidence>
<dbReference type="RefSeq" id="WP_254010084.1">
    <property type="nucleotide sequence ID" value="NZ_JAMZMM010000010.1"/>
</dbReference>
<proteinExistence type="predicted"/>
<name>A0AAE3GNZ6_9CYAN</name>
<dbReference type="PANTHER" id="PTHR43393:SF3">
    <property type="entry name" value="LYSINE DECARBOXYLASE-LIKE PROTEIN"/>
    <property type="match status" value="1"/>
</dbReference>
<comment type="caution">
    <text evidence="1">The sequence shown here is derived from an EMBL/GenBank/DDBJ whole genome shotgun (WGS) entry which is preliminary data.</text>
</comment>
<accession>A0AAE3GNZ6</accession>
<dbReference type="InterPro" id="IPR052341">
    <property type="entry name" value="LOG_family_nucleotidases"/>
</dbReference>
<dbReference type="Gene3D" id="3.40.50.450">
    <property type="match status" value="1"/>
</dbReference>
<evidence type="ECO:0000313" key="2">
    <source>
        <dbReference type="Proteomes" id="UP001204953"/>
    </source>
</evidence>
<reference evidence="1" key="1">
    <citation type="submission" date="2022-06" db="EMBL/GenBank/DDBJ databases">
        <title>New cyanobacteria of genus Symplocastrum in benthos of Lake Baikal.</title>
        <authorList>
            <person name="Sorokovikova E."/>
            <person name="Tikhonova I."/>
            <person name="Krasnopeev A."/>
            <person name="Evseev P."/>
            <person name="Gladkikh A."/>
            <person name="Belykh O."/>
        </authorList>
    </citation>
    <scope>NUCLEOTIDE SEQUENCE</scope>
    <source>
        <strain evidence="1">BBK-W-15</strain>
    </source>
</reference>
<dbReference type="Proteomes" id="UP001204953">
    <property type="component" value="Unassembled WGS sequence"/>
</dbReference>
<keyword evidence="2" id="KW-1185">Reference proteome</keyword>
<dbReference type="PANTHER" id="PTHR43393">
    <property type="entry name" value="CYTOKININ RIBOSIDE 5'-MONOPHOSPHATE PHOSPHORIBOHYDROLASE"/>
    <property type="match status" value="1"/>
</dbReference>
<dbReference type="AlphaFoldDB" id="A0AAE3GNZ6"/>
<dbReference type="InterPro" id="IPR031100">
    <property type="entry name" value="LOG_fam"/>
</dbReference>
<dbReference type="EMBL" id="JAMZMM010000010">
    <property type="protein sequence ID" value="MCP2727268.1"/>
    <property type="molecule type" value="Genomic_DNA"/>
</dbReference>
<organism evidence="1 2">
    <name type="scientific">Limnofasciculus baicalensis BBK-W-15</name>
    <dbReference type="NCBI Taxonomy" id="2699891"/>
    <lineage>
        <taxon>Bacteria</taxon>
        <taxon>Bacillati</taxon>
        <taxon>Cyanobacteriota</taxon>
        <taxon>Cyanophyceae</taxon>
        <taxon>Coleofasciculales</taxon>
        <taxon>Coleofasciculaceae</taxon>
        <taxon>Limnofasciculus</taxon>
        <taxon>Limnofasciculus baicalensis</taxon>
    </lineage>
</organism>
<dbReference type="Pfam" id="PF03641">
    <property type="entry name" value="Lysine_decarbox"/>
    <property type="match status" value="1"/>
</dbReference>
<dbReference type="SUPFAM" id="SSF102405">
    <property type="entry name" value="MCP/YpsA-like"/>
    <property type="match status" value="1"/>
</dbReference>
<dbReference type="GO" id="GO:0005829">
    <property type="term" value="C:cytosol"/>
    <property type="evidence" value="ECO:0007669"/>
    <property type="project" value="TreeGrafter"/>
</dbReference>
<gene>
    <name evidence="1" type="ORF">NJ959_02115</name>
</gene>
<sequence>MNDSPQPESCAPKLSDTVSISDQEAAFQVIQDAVLGLWSVVNNLTTIRPPKGERYRVSIFGSARLKPESSLYEGVRHLASELTIMGCDIVTGGGPGLMQAANEGSVNADPTDITKSIGIRVDLDYEQNVNPFVEQVYQHRTFFSRLHHFVLVSDAFVVVPGGVGTALEALMIWQLLQVRKLHDTPLIMVGSMWSDLVDWAEKNMVNGEFPLADPIDMKIPRCVDNFEEAVALLRESHAAWKGCNEV</sequence>
<protein>
    <submittedName>
        <fullName evidence="1">LOG family protein</fullName>
    </submittedName>
</protein>